<sequence length="82" mass="9558">MLLNLLLLMCKHCLLTLIQRRIQHLIQKTVVLLLAKRTTKAESTRQISISKAPQHEQIIIMSSVHTGKGYSFYFVSVLWYLF</sequence>
<evidence type="ECO:0000256" key="1">
    <source>
        <dbReference type="SAM" id="SignalP"/>
    </source>
</evidence>
<accession>A0A1X0QWT2</accession>
<evidence type="ECO:0000313" key="2">
    <source>
        <dbReference type="EMBL" id="ORE04240.1"/>
    </source>
</evidence>
<name>A0A1X0QWT2_RHIZD</name>
<feature type="signal peptide" evidence="1">
    <location>
        <begin position="1"/>
        <end position="16"/>
    </location>
</feature>
<dbReference type="AlphaFoldDB" id="A0A1X0QWT2"/>
<dbReference type="VEuPathDB" id="FungiDB:BCV72DRAFT_18901"/>
<evidence type="ECO:0008006" key="3">
    <source>
        <dbReference type="Google" id="ProtNLM"/>
    </source>
</evidence>
<reference evidence="2" key="1">
    <citation type="journal article" date="2016" name="Proc. Natl. Acad. Sci. U.S.A.">
        <title>Lipid metabolic changes in an early divergent fungus govern the establishment of a mutualistic symbiosis with endobacteria.</title>
        <authorList>
            <person name="Lastovetsky O.A."/>
            <person name="Gaspar M.L."/>
            <person name="Mondo S.J."/>
            <person name="LaButti K.M."/>
            <person name="Sandor L."/>
            <person name="Grigoriev I.V."/>
            <person name="Henry S.A."/>
            <person name="Pawlowska T.E."/>
        </authorList>
    </citation>
    <scope>NUCLEOTIDE SEQUENCE [LARGE SCALE GENOMIC DNA]</scope>
    <source>
        <strain evidence="2">ATCC 52814</strain>
    </source>
</reference>
<gene>
    <name evidence="2" type="ORF">BCV72DRAFT_18901</name>
</gene>
<dbReference type="EMBL" id="KV921977">
    <property type="protein sequence ID" value="ORE04240.1"/>
    <property type="molecule type" value="Genomic_DNA"/>
</dbReference>
<feature type="chain" id="PRO_5012981623" description="Secreted protein" evidence="1">
    <location>
        <begin position="17"/>
        <end position="82"/>
    </location>
</feature>
<protein>
    <recommendedName>
        <fullName evidence="3">Secreted protein</fullName>
    </recommendedName>
</protein>
<proteinExistence type="predicted"/>
<dbReference type="Proteomes" id="UP000242414">
    <property type="component" value="Unassembled WGS sequence"/>
</dbReference>
<organism evidence="2">
    <name type="scientific">Rhizopus microsporus var. microsporus</name>
    <dbReference type="NCBI Taxonomy" id="86635"/>
    <lineage>
        <taxon>Eukaryota</taxon>
        <taxon>Fungi</taxon>
        <taxon>Fungi incertae sedis</taxon>
        <taxon>Mucoromycota</taxon>
        <taxon>Mucoromycotina</taxon>
        <taxon>Mucoromycetes</taxon>
        <taxon>Mucorales</taxon>
        <taxon>Mucorineae</taxon>
        <taxon>Rhizopodaceae</taxon>
        <taxon>Rhizopus</taxon>
    </lineage>
</organism>
<keyword evidence="1" id="KW-0732">Signal</keyword>